<evidence type="ECO:0000256" key="6">
    <source>
        <dbReference type="ARBA" id="ARBA00022723"/>
    </source>
</evidence>
<evidence type="ECO:0000256" key="11">
    <source>
        <dbReference type="ARBA" id="ARBA00023152"/>
    </source>
</evidence>
<dbReference type="SUPFAM" id="SSF51621">
    <property type="entry name" value="Phosphoenolpyruvate/pyruvate domain"/>
    <property type="match status" value="1"/>
</dbReference>
<dbReference type="Gene3D" id="3.20.20.60">
    <property type="entry name" value="Phosphoenolpyruvate-binding domains"/>
    <property type="match status" value="1"/>
</dbReference>
<reference evidence="17 18" key="1">
    <citation type="submission" date="2015-11" db="EMBL/GenBank/DDBJ databases">
        <title>Whole-Genome Sequence of Candidatus Oderbacter manganicum from the National Park Lower Oder Valley, Germany.</title>
        <authorList>
            <person name="Braun B."/>
            <person name="Liere K."/>
            <person name="Szewzyk U."/>
        </authorList>
    </citation>
    <scope>NUCLEOTIDE SEQUENCE [LARGE SCALE GENOMIC DNA]</scope>
    <source>
        <strain evidence="17 18">OTSz_A_272</strain>
    </source>
</reference>
<dbReference type="GO" id="GO:0000287">
    <property type="term" value="F:magnesium ion binding"/>
    <property type="evidence" value="ECO:0007669"/>
    <property type="project" value="UniProtKB-UniRule"/>
</dbReference>
<evidence type="ECO:0000256" key="14">
    <source>
        <dbReference type="RuleBase" id="RU000504"/>
    </source>
</evidence>
<feature type="domain" description="Pyruvate kinase C-terminal" evidence="16">
    <location>
        <begin position="354"/>
        <end position="467"/>
    </location>
</feature>
<dbReference type="SUPFAM" id="SSF50800">
    <property type="entry name" value="PK beta-barrel domain-like"/>
    <property type="match status" value="1"/>
</dbReference>
<gene>
    <name evidence="17" type="ORF">ATE48_15700</name>
</gene>
<feature type="domain" description="Pyruvate kinase barrel" evidence="15">
    <location>
        <begin position="4"/>
        <end position="321"/>
    </location>
</feature>
<keyword evidence="6" id="KW-0479">Metal-binding</keyword>
<dbReference type="InterPro" id="IPR015806">
    <property type="entry name" value="Pyrv_Knase_insert_dom_sf"/>
</dbReference>
<dbReference type="PROSITE" id="PS00110">
    <property type="entry name" value="PYRUVATE_KINASE"/>
    <property type="match status" value="1"/>
</dbReference>
<comment type="similarity">
    <text evidence="3 14">Belongs to the pyruvate kinase family.</text>
</comment>
<protein>
    <recommendedName>
        <fullName evidence="4 13">Pyruvate kinase</fullName>
        <ecNumber evidence="4 13">2.7.1.40</ecNumber>
    </recommendedName>
</protein>
<evidence type="ECO:0000256" key="1">
    <source>
        <dbReference type="ARBA" id="ARBA00001958"/>
    </source>
</evidence>
<dbReference type="InterPro" id="IPR015793">
    <property type="entry name" value="Pyrv_Knase_brl"/>
</dbReference>
<comment type="catalytic activity">
    <reaction evidence="14">
        <text>pyruvate + ATP = phosphoenolpyruvate + ADP + H(+)</text>
        <dbReference type="Rhea" id="RHEA:18157"/>
        <dbReference type="ChEBI" id="CHEBI:15361"/>
        <dbReference type="ChEBI" id="CHEBI:15378"/>
        <dbReference type="ChEBI" id="CHEBI:30616"/>
        <dbReference type="ChEBI" id="CHEBI:58702"/>
        <dbReference type="ChEBI" id="CHEBI:456216"/>
        <dbReference type="EC" id="2.7.1.40"/>
    </reaction>
</comment>
<dbReference type="InterPro" id="IPR015795">
    <property type="entry name" value="Pyrv_Knase_C"/>
</dbReference>
<evidence type="ECO:0000256" key="7">
    <source>
        <dbReference type="ARBA" id="ARBA00022741"/>
    </source>
</evidence>
<evidence type="ECO:0000259" key="16">
    <source>
        <dbReference type="Pfam" id="PF02887"/>
    </source>
</evidence>
<dbReference type="GO" id="GO:0004743">
    <property type="term" value="F:pyruvate kinase activity"/>
    <property type="evidence" value="ECO:0007669"/>
    <property type="project" value="UniProtKB-UniRule"/>
</dbReference>
<keyword evidence="12 17" id="KW-0670">Pyruvate</keyword>
<dbReference type="PRINTS" id="PR01050">
    <property type="entry name" value="PYRUVTKNASE"/>
</dbReference>
<dbReference type="EMBL" id="CP013244">
    <property type="protein sequence ID" value="ANP47259.1"/>
    <property type="molecule type" value="Genomic_DNA"/>
</dbReference>
<evidence type="ECO:0000256" key="13">
    <source>
        <dbReference type="NCBIfam" id="TIGR01064"/>
    </source>
</evidence>
<keyword evidence="11 14" id="KW-0324">Glycolysis</keyword>
<keyword evidence="9" id="KW-0067">ATP-binding</keyword>
<name>A0A1B1AL05_9PROT</name>
<organism evidence="17 18">
    <name type="scientific">Candidatus Viadribacter manganicus</name>
    <dbReference type="NCBI Taxonomy" id="1759059"/>
    <lineage>
        <taxon>Bacteria</taxon>
        <taxon>Pseudomonadati</taxon>
        <taxon>Pseudomonadota</taxon>
        <taxon>Alphaproteobacteria</taxon>
        <taxon>Hyphomonadales</taxon>
        <taxon>Hyphomonadaceae</taxon>
        <taxon>Candidatus Viadribacter</taxon>
    </lineage>
</organism>
<evidence type="ECO:0000256" key="2">
    <source>
        <dbReference type="ARBA" id="ARBA00004997"/>
    </source>
</evidence>
<keyword evidence="8 14" id="KW-0418">Kinase</keyword>
<keyword evidence="7" id="KW-0547">Nucleotide-binding</keyword>
<keyword evidence="18" id="KW-1185">Reference proteome</keyword>
<evidence type="ECO:0000313" key="18">
    <source>
        <dbReference type="Proteomes" id="UP000092498"/>
    </source>
</evidence>
<dbReference type="EC" id="2.7.1.40" evidence="4 13"/>
<keyword evidence="5 14" id="KW-0808">Transferase</keyword>
<dbReference type="GO" id="GO:0030955">
    <property type="term" value="F:potassium ion binding"/>
    <property type="evidence" value="ECO:0007669"/>
    <property type="project" value="UniProtKB-UniRule"/>
</dbReference>
<evidence type="ECO:0000256" key="3">
    <source>
        <dbReference type="ARBA" id="ARBA00008663"/>
    </source>
</evidence>
<evidence type="ECO:0000256" key="10">
    <source>
        <dbReference type="ARBA" id="ARBA00022842"/>
    </source>
</evidence>
<dbReference type="Pfam" id="PF00224">
    <property type="entry name" value="PK"/>
    <property type="match status" value="1"/>
</dbReference>
<dbReference type="NCBIfam" id="NF004491">
    <property type="entry name" value="PRK05826.1"/>
    <property type="match status" value="1"/>
</dbReference>
<evidence type="ECO:0000256" key="12">
    <source>
        <dbReference type="ARBA" id="ARBA00023317"/>
    </source>
</evidence>
<dbReference type="GO" id="GO:0005524">
    <property type="term" value="F:ATP binding"/>
    <property type="evidence" value="ECO:0007669"/>
    <property type="project" value="UniProtKB-KW"/>
</dbReference>
<dbReference type="FunCoup" id="A0A1B1AL05">
    <property type="interactions" value="212"/>
</dbReference>
<dbReference type="GO" id="GO:0016301">
    <property type="term" value="F:kinase activity"/>
    <property type="evidence" value="ECO:0007669"/>
    <property type="project" value="UniProtKB-KW"/>
</dbReference>
<sequence>MRARDCKIVATMGPASDAPERLAMLIQAGVDCFRLNFSHGAREDHARRMDAIRAAEAKAGTPVGVFADLQGPKIRVGMFANGEIKLRFNDIVTIEASSEPGADGLIRMPHPELVNALEVGDILKLDDGKLQITVTGRGRTQLEARVDFGGTLKNQKGVNVPTRRIPISALTAKDREDLAYALDLGVDYIALSFVQHPEDVHEAKALIGDRAGIIAKIEKPSALTQIEEIVEVADAVMVARGDLGVELPPEQVPIAQRKIIRTARAAGKPVIVATHMLESMVEAATPTRAEASDVATAVYQGADAVMLSAESAVGRHPQSAVAIMDRIIRAVEDDEEYWSSLPRDMTPPQATTADAIALSARHIADVVGCAALVAYTATGSSAIRVARERPRCGVIGLTPFINTARKLALVWGVRSMVTEDVANVEEMVAKADAAVRKLGVAETGDRVAVIAGIPFGRAGKTNTIRVLRLE</sequence>
<dbReference type="AlphaFoldDB" id="A0A1B1AL05"/>
<dbReference type="NCBIfam" id="TIGR01064">
    <property type="entry name" value="pyruv_kin"/>
    <property type="match status" value="1"/>
</dbReference>
<evidence type="ECO:0000256" key="4">
    <source>
        <dbReference type="ARBA" id="ARBA00012142"/>
    </source>
</evidence>
<dbReference type="InterPro" id="IPR040442">
    <property type="entry name" value="Pyrv_kinase-like_dom_sf"/>
</dbReference>
<dbReference type="InParanoid" id="A0A1B1AL05"/>
<dbReference type="UniPathway" id="UPA00109">
    <property type="reaction ID" value="UER00188"/>
</dbReference>
<dbReference type="InterPro" id="IPR018209">
    <property type="entry name" value="Pyrv_Knase_AS"/>
</dbReference>
<dbReference type="KEGG" id="cbot:ATE48_15700"/>
<dbReference type="OrthoDB" id="9812123at2"/>
<comment type="cofactor">
    <cofactor evidence="1">
        <name>K(+)</name>
        <dbReference type="ChEBI" id="CHEBI:29103"/>
    </cofactor>
</comment>
<comment type="pathway">
    <text evidence="2 14">Carbohydrate degradation; glycolysis; pyruvate from D-glyceraldehyde 3-phosphate: step 5/5.</text>
</comment>
<keyword evidence="10 14" id="KW-0460">Magnesium</keyword>
<evidence type="ECO:0000313" key="17">
    <source>
        <dbReference type="EMBL" id="ANP47259.1"/>
    </source>
</evidence>
<dbReference type="InterPro" id="IPR011037">
    <property type="entry name" value="Pyrv_Knase-like_insert_dom_sf"/>
</dbReference>
<dbReference type="RefSeq" id="WP_066773105.1">
    <property type="nucleotide sequence ID" value="NZ_CP013244.1"/>
</dbReference>
<dbReference type="Gene3D" id="3.40.1380.20">
    <property type="entry name" value="Pyruvate kinase, C-terminal domain"/>
    <property type="match status" value="1"/>
</dbReference>
<evidence type="ECO:0000256" key="9">
    <source>
        <dbReference type="ARBA" id="ARBA00022840"/>
    </source>
</evidence>
<dbReference type="STRING" id="1759059.ATE48_15700"/>
<dbReference type="SUPFAM" id="SSF52935">
    <property type="entry name" value="PK C-terminal domain-like"/>
    <property type="match status" value="1"/>
</dbReference>
<proteinExistence type="inferred from homology"/>
<dbReference type="Gene3D" id="2.40.33.10">
    <property type="entry name" value="PK beta-barrel domain-like"/>
    <property type="match status" value="1"/>
</dbReference>
<dbReference type="Pfam" id="PF02887">
    <property type="entry name" value="PK_C"/>
    <property type="match status" value="1"/>
</dbReference>
<dbReference type="PANTHER" id="PTHR11817">
    <property type="entry name" value="PYRUVATE KINASE"/>
    <property type="match status" value="1"/>
</dbReference>
<dbReference type="InterPro" id="IPR015813">
    <property type="entry name" value="Pyrv/PenolPyrv_kinase-like_dom"/>
</dbReference>
<dbReference type="Proteomes" id="UP000092498">
    <property type="component" value="Chromosome"/>
</dbReference>
<evidence type="ECO:0000256" key="5">
    <source>
        <dbReference type="ARBA" id="ARBA00022679"/>
    </source>
</evidence>
<dbReference type="InterPro" id="IPR036918">
    <property type="entry name" value="Pyrv_Knase_C_sf"/>
</dbReference>
<dbReference type="InterPro" id="IPR001697">
    <property type="entry name" value="Pyr_Knase"/>
</dbReference>
<evidence type="ECO:0000259" key="15">
    <source>
        <dbReference type="Pfam" id="PF00224"/>
    </source>
</evidence>
<evidence type="ECO:0000256" key="8">
    <source>
        <dbReference type="ARBA" id="ARBA00022777"/>
    </source>
</evidence>
<accession>A0A1B1AL05</accession>
<dbReference type="NCBIfam" id="NF004978">
    <property type="entry name" value="PRK06354.1"/>
    <property type="match status" value="1"/>
</dbReference>